<evidence type="ECO:0000256" key="1">
    <source>
        <dbReference type="SAM" id="MobiDB-lite"/>
    </source>
</evidence>
<gene>
    <name evidence="3" type="ORF">mRhiFer1_012782</name>
</gene>
<protein>
    <submittedName>
        <fullName evidence="3">Podoplanin</fullName>
    </submittedName>
</protein>
<keyword evidence="2" id="KW-0812">Transmembrane</keyword>
<dbReference type="GO" id="GO:0007155">
    <property type="term" value="P:cell adhesion"/>
    <property type="evidence" value="ECO:0007669"/>
    <property type="project" value="TreeGrafter"/>
</dbReference>
<feature type="region of interest" description="Disordered" evidence="1">
    <location>
        <begin position="45"/>
        <end position="103"/>
    </location>
</feature>
<dbReference type="GO" id="GO:0007165">
    <property type="term" value="P:signal transduction"/>
    <property type="evidence" value="ECO:0007669"/>
    <property type="project" value="TreeGrafter"/>
</dbReference>
<dbReference type="AlphaFoldDB" id="A0A7J7YT78"/>
<feature type="compositionally biased region" description="Polar residues" evidence="1">
    <location>
        <begin position="53"/>
        <end position="73"/>
    </location>
</feature>
<dbReference type="Proteomes" id="UP000585614">
    <property type="component" value="Unassembled WGS sequence"/>
</dbReference>
<reference evidence="3 4" key="1">
    <citation type="journal article" date="2020" name="Nature">
        <title>Six reference-quality genomes reveal evolution of bat adaptations.</title>
        <authorList>
            <person name="Jebb D."/>
            <person name="Huang Z."/>
            <person name="Pippel M."/>
            <person name="Hughes G.M."/>
            <person name="Lavrichenko K."/>
            <person name="Devanna P."/>
            <person name="Winkler S."/>
            <person name="Jermiin L.S."/>
            <person name="Skirmuntt E.C."/>
            <person name="Katzourakis A."/>
            <person name="Burkitt-Gray L."/>
            <person name="Ray D.A."/>
            <person name="Sullivan K.A.M."/>
            <person name="Roscito J.G."/>
            <person name="Kirilenko B.M."/>
            <person name="Davalos L.M."/>
            <person name="Corthals A.P."/>
            <person name="Power M.L."/>
            <person name="Jones G."/>
            <person name="Ransome R.D."/>
            <person name="Dechmann D.K.N."/>
            <person name="Locatelli A.G."/>
            <person name="Puechmaille S.J."/>
            <person name="Fedrigo O."/>
            <person name="Jarvis E.D."/>
            <person name="Hiller M."/>
            <person name="Vernes S.C."/>
            <person name="Myers E.W."/>
            <person name="Teeling E.C."/>
        </authorList>
    </citation>
    <scope>NUCLEOTIDE SEQUENCE [LARGE SCALE GENOMIC DNA]</scope>
    <source>
        <strain evidence="3">MRhiFer1</strain>
        <tissue evidence="3">Lung</tissue>
    </source>
</reference>
<dbReference type="EMBL" id="JACAGC010000005">
    <property type="protein sequence ID" value="KAF6365029.1"/>
    <property type="molecule type" value="Genomic_DNA"/>
</dbReference>
<keyword evidence="2" id="KW-0472">Membrane</keyword>
<dbReference type="GO" id="GO:0016324">
    <property type="term" value="C:apical plasma membrane"/>
    <property type="evidence" value="ECO:0007669"/>
    <property type="project" value="TreeGrafter"/>
</dbReference>
<keyword evidence="2" id="KW-1133">Transmembrane helix</keyword>
<proteinExistence type="predicted"/>
<sequence>MLVHKENKLRKCGSAGPLFILGSILVLVLAEGASTVLLEDDIMTPGVSEEPHQSSGLTALGPTSTEDLPTPKSTVYAREESQSTTSQNVATSHSMEKGSGETQTSFEKDGLATVILVEIIAAVLLAIGFIGGIIIVVVQKILGKCSP</sequence>
<organism evidence="3 4">
    <name type="scientific">Rhinolophus ferrumequinum</name>
    <name type="common">Greater horseshoe bat</name>
    <dbReference type="NCBI Taxonomy" id="59479"/>
    <lineage>
        <taxon>Eukaryota</taxon>
        <taxon>Metazoa</taxon>
        <taxon>Chordata</taxon>
        <taxon>Craniata</taxon>
        <taxon>Vertebrata</taxon>
        <taxon>Euteleostomi</taxon>
        <taxon>Mammalia</taxon>
        <taxon>Eutheria</taxon>
        <taxon>Laurasiatheria</taxon>
        <taxon>Chiroptera</taxon>
        <taxon>Yinpterochiroptera</taxon>
        <taxon>Rhinolophoidea</taxon>
        <taxon>Rhinolophidae</taxon>
        <taxon>Rhinolophinae</taxon>
        <taxon>Rhinolophus</taxon>
    </lineage>
</organism>
<dbReference type="Pfam" id="PF05808">
    <property type="entry name" value="Podoplanin"/>
    <property type="match status" value="1"/>
</dbReference>
<feature type="compositionally biased region" description="Polar residues" evidence="1">
    <location>
        <begin position="82"/>
        <end position="93"/>
    </location>
</feature>
<dbReference type="PANTHER" id="PTHR47390:SF1">
    <property type="entry name" value="PODOPLANIN"/>
    <property type="match status" value="1"/>
</dbReference>
<name>A0A7J7YT78_RHIFE</name>
<feature type="transmembrane region" description="Helical" evidence="2">
    <location>
        <begin position="111"/>
        <end position="138"/>
    </location>
</feature>
<dbReference type="GO" id="GO:1901731">
    <property type="term" value="P:positive regulation of platelet aggregation"/>
    <property type="evidence" value="ECO:0007669"/>
    <property type="project" value="TreeGrafter"/>
</dbReference>
<dbReference type="PANTHER" id="PTHR47390">
    <property type="entry name" value="PODOPLANIN"/>
    <property type="match status" value="1"/>
</dbReference>
<dbReference type="GO" id="GO:0016477">
    <property type="term" value="P:cell migration"/>
    <property type="evidence" value="ECO:0007669"/>
    <property type="project" value="TreeGrafter"/>
</dbReference>
<dbReference type="InterPro" id="IPR052684">
    <property type="entry name" value="Podoplanin_domain"/>
</dbReference>
<dbReference type="GO" id="GO:0016323">
    <property type="term" value="C:basolateral plasma membrane"/>
    <property type="evidence" value="ECO:0007669"/>
    <property type="project" value="TreeGrafter"/>
</dbReference>
<evidence type="ECO:0000313" key="3">
    <source>
        <dbReference type="EMBL" id="KAF6365029.1"/>
    </source>
</evidence>
<comment type="caution">
    <text evidence="3">The sequence shown here is derived from an EMBL/GenBank/DDBJ whole genome shotgun (WGS) entry which is preliminary data.</text>
</comment>
<evidence type="ECO:0000256" key="2">
    <source>
        <dbReference type="SAM" id="Phobius"/>
    </source>
</evidence>
<feature type="transmembrane region" description="Helical" evidence="2">
    <location>
        <begin position="12"/>
        <end position="30"/>
    </location>
</feature>
<dbReference type="GO" id="GO:0030027">
    <property type="term" value="C:lamellipodium"/>
    <property type="evidence" value="ECO:0007669"/>
    <property type="project" value="TreeGrafter"/>
</dbReference>
<evidence type="ECO:0000313" key="4">
    <source>
        <dbReference type="Proteomes" id="UP000585614"/>
    </source>
</evidence>
<accession>A0A7J7YT78</accession>